<dbReference type="EMBL" id="LIBB01000067">
    <property type="protein sequence ID" value="KRO72463.1"/>
    <property type="molecule type" value="Genomic_DNA"/>
</dbReference>
<dbReference type="Gene3D" id="2.60.40.1220">
    <property type="match status" value="1"/>
</dbReference>
<evidence type="ECO:0000259" key="4">
    <source>
        <dbReference type="Pfam" id="PF04234"/>
    </source>
</evidence>
<name>A0A0R2SC36_9GAMM</name>
<gene>
    <name evidence="5" type="ORF">ABR69_10270</name>
</gene>
<evidence type="ECO:0000256" key="2">
    <source>
        <dbReference type="ARBA" id="ARBA00023008"/>
    </source>
</evidence>
<dbReference type="InterPro" id="IPR007348">
    <property type="entry name" value="CopC_dom"/>
</dbReference>
<dbReference type="Proteomes" id="UP000051934">
    <property type="component" value="Unassembled WGS sequence"/>
</dbReference>
<feature type="signal peptide" evidence="3">
    <location>
        <begin position="1"/>
        <end position="17"/>
    </location>
</feature>
<organism evidence="5 6">
    <name type="scientific">OM182 bacterium BACL3 MAG-120507-bin80</name>
    <dbReference type="NCBI Taxonomy" id="1655577"/>
    <lineage>
        <taxon>Bacteria</taxon>
        <taxon>Pseudomonadati</taxon>
        <taxon>Pseudomonadota</taxon>
        <taxon>Gammaproteobacteria</taxon>
        <taxon>OMG group</taxon>
        <taxon>OM182 clade</taxon>
    </lineage>
</organism>
<reference evidence="5 6" key="1">
    <citation type="submission" date="2015-10" db="EMBL/GenBank/DDBJ databases">
        <title>Metagenome-Assembled Genomes uncover a global brackish microbiome.</title>
        <authorList>
            <person name="Hugerth L.W."/>
            <person name="Larsson J."/>
            <person name="Alneberg J."/>
            <person name="Lindh M.V."/>
            <person name="Legrand C."/>
            <person name="Pinhassi J."/>
            <person name="Andersson A.F."/>
        </authorList>
    </citation>
    <scope>NUCLEOTIDE SEQUENCE [LARGE SCALE GENOMIC DNA]</scope>
    <source>
        <strain evidence="5">BACL4 MAG-120507-bin80</strain>
    </source>
</reference>
<accession>A0A0R2SC36</accession>
<evidence type="ECO:0000256" key="3">
    <source>
        <dbReference type="SAM" id="SignalP"/>
    </source>
</evidence>
<comment type="caution">
    <text evidence="5">The sequence shown here is derived from an EMBL/GenBank/DDBJ whole genome shotgun (WGS) entry which is preliminary data.</text>
</comment>
<dbReference type="AlphaFoldDB" id="A0A0R2SC36"/>
<dbReference type="InterPro" id="IPR014755">
    <property type="entry name" value="Cu-Rt/internalin_Ig-like"/>
</dbReference>
<keyword evidence="2" id="KW-0186">Copper</keyword>
<dbReference type="GO" id="GO:0046688">
    <property type="term" value="P:response to copper ion"/>
    <property type="evidence" value="ECO:0007669"/>
    <property type="project" value="InterPro"/>
</dbReference>
<evidence type="ECO:0000313" key="6">
    <source>
        <dbReference type="Proteomes" id="UP000051934"/>
    </source>
</evidence>
<protein>
    <recommendedName>
        <fullName evidence="4">CopC domain-containing protein</fullName>
    </recommendedName>
</protein>
<dbReference type="SUPFAM" id="SSF81296">
    <property type="entry name" value="E set domains"/>
    <property type="match status" value="1"/>
</dbReference>
<sequence length="134" mass="14884">MFNFYRLSFNRIVPFFAATCLISVLTSCTGVSDYTPLLNSEPGAGETINERTPRTLRLFYAALPDVENSKLTLTGPAGDYSLRGLHTMGADDLMVEIYQPALTNGHYTVQWKTRVEGDDADYAGEYTFEVALPQ</sequence>
<feature type="chain" id="PRO_5006423552" description="CopC domain-containing protein" evidence="3">
    <location>
        <begin position="18"/>
        <end position="134"/>
    </location>
</feature>
<dbReference type="InterPro" id="IPR014756">
    <property type="entry name" value="Ig_E-set"/>
</dbReference>
<dbReference type="GO" id="GO:0005507">
    <property type="term" value="F:copper ion binding"/>
    <property type="evidence" value="ECO:0007669"/>
    <property type="project" value="InterPro"/>
</dbReference>
<dbReference type="Pfam" id="PF04234">
    <property type="entry name" value="CopC"/>
    <property type="match status" value="1"/>
</dbReference>
<dbReference type="GO" id="GO:0042597">
    <property type="term" value="C:periplasmic space"/>
    <property type="evidence" value="ECO:0007669"/>
    <property type="project" value="InterPro"/>
</dbReference>
<keyword evidence="1 3" id="KW-0732">Signal</keyword>
<proteinExistence type="predicted"/>
<evidence type="ECO:0000256" key="1">
    <source>
        <dbReference type="ARBA" id="ARBA00022729"/>
    </source>
</evidence>
<dbReference type="PROSITE" id="PS51257">
    <property type="entry name" value="PROKAR_LIPOPROTEIN"/>
    <property type="match status" value="1"/>
</dbReference>
<evidence type="ECO:0000313" key="5">
    <source>
        <dbReference type="EMBL" id="KRO72463.1"/>
    </source>
</evidence>
<feature type="domain" description="CopC" evidence="4">
    <location>
        <begin position="37"/>
        <end position="130"/>
    </location>
</feature>